<dbReference type="Gene3D" id="3.40.309.10">
    <property type="entry name" value="Aldehyde Dehydrogenase, Chain A, domain 2"/>
    <property type="match status" value="1"/>
</dbReference>
<protein>
    <submittedName>
        <fullName evidence="3">Aldehyde dehydrogenase family protein</fullName>
    </submittedName>
</protein>
<keyword evidence="4" id="KW-1185">Reference proteome</keyword>
<dbReference type="RefSeq" id="WP_308866487.1">
    <property type="nucleotide sequence ID" value="NZ_JAVFWO010000001.1"/>
</dbReference>
<proteinExistence type="predicted"/>
<evidence type="ECO:0000256" key="1">
    <source>
        <dbReference type="ARBA" id="ARBA00023002"/>
    </source>
</evidence>
<comment type="caution">
    <text evidence="3">The sequence shown here is derived from an EMBL/GenBank/DDBJ whole genome shotgun (WGS) entry which is preliminary data.</text>
</comment>
<evidence type="ECO:0000313" key="3">
    <source>
        <dbReference type="EMBL" id="MDQ7877087.1"/>
    </source>
</evidence>
<name>A0ABU0YXN1_9MICO</name>
<dbReference type="InterPro" id="IPR016163">
    <property type="entry name" value="Ald_DH_C"/>
</dbReference>
<keyword evidence="1" id="KW-0560">Oxidoreductase</keyword>
<dbReference type="PANTHER" id="PTHR43217:SF2">
    <property type="entry name" value="SUCCINATE-SEMIALDEHYDE DEHYDROGENASE [NADP(+)]"/>
    <property type="match status" value="1"/>
</dbReference>
<dbReference type="EMBL" id="JAVFWO010000001">
    <property type="protein sequence ID" value="MDQ7877087.1"/>
    <property type="molecule type" value="Genomic_DNA"/>
</dbReference>
<dbReference type="SUPFAM" id="SSF53720">
    <property type="entry name" value="ALDH-like"/>
    <property type="match status" value="1"/>
</dbReference>
<accession>A0ABU0YXN1</accession>
<dbReference type="PANTHER" id="PTHR43217">
    <property type="entry name" value="SUCCINATE SEMIALDEHYDE DEHYDROGENASE [NAD(P)+] SAD"/>
    <property type="match status" value="1"/>
</dbReference>
<dbReference type="InterPro" id="IPR016161">
    <property type="entry name" value="Ald_DH/histidinol_DH"/>
</dbReference>
<dbReference type="Gene3D" id="3.40.605.10">
    <property type="entry name" value="Aldehyde Dehydrogenase, Chain A, domain 1"/>
    <property type="match status" value="1"/>
</dbReference>
<organism evidence="3 4">
    <name type="scientific">Microbacterium psychrotolerans</name>
    <dbReference type="NCBI Taxonomy" id="3068321"/>
    <lineage>
        <taxon>Bacteria</taxon>
        <taxon>Bacillati</taxon>
        <taxon>Actinomycetota</taxon>
        <taxon>Actinomycetes</taxon>
        <taxon>Micrococcales</taxon>
        <taxon>Microbacteriaceae</taxon>
        <taxon>Microbacterium</taxon>
    </lineage>
</organism>
<dbReference type="InterPro" id="IPR047110">
    <property type="entry name" value="GABD/Sad-like"/>
</dbReference>
<feature type="domain" description="Aldehyde dehydrogenase" evidence="2">
    <location>
        <begin position="4"/>
        <end position="452"/>
    </location>
</feature>
<dbReference type="InterPro" id="IPR016162">
    <property type="entry name" value="Ald_DH_N"/>
</dbReference>
<evidence type="ECO:0000259" key="2">
    <source>
        <dbReference type="Pfam" id="PF00171"/>
    </source>
</evidence>
<reference evidence="3 4" key="1">
    <citation type="submission" date="2023-08" db="EMBL/GenBank/DDBJ databases">
        <title>Microbacterium psychrotolerans sp. nov., a psychrotolerant bacterium isolated from soil in Heilongjiang Province, China.</title>
        <authorList>
            <person name="An P."/>
            <person name="Zhao D."/>
            <person name="Xiang H."/>
        </authorList>
    </citation>
    <scope>NUCLEOTIDE SEQUENCE [LARGE SCALE GENOMIC DNA]</scope>
    <source>
        <strain evidence="3 4">QXD-8</strain>
    </source>
</reference>
<sequence>MSATSYRVVNPATGDVADEFPAVPDVDIATLIQRAHAAFVRGRDLPVVARLRPLRRAAALLRERALDLAAIAATEMGKPLSEGCGEVEFCADIFDYYADHAESLTAPQHIPSSSGQARIERRPLGVLLGIMPWNYPYYQAARFVAPNLALGNTILLKPAESCPRSALAFDDLLRDAGVDHGAYRTVLATHEQVHTIIQDARVQGVSLTGSERAGAAVAAAAGANLKKIVLELGGSDAHVILDTDSVADAAHTAWSMRMENLGQACNSNKRIIVAAAHYTEFVKELTAMASGLEPGDPLDLIDGQFPPMSSRAAAEHLFAQLEDAISKGATLRAGGVLQTGPGAYFSPAVLTDVTPEMRAYREELFGPVAVIYSADDDEDALRIANDTRYGLGAAVFSTDTERAAALGARLDTGMIAINAAVAEGAELPFGGVKSSGYGRELGPLGIDEFVNKRLIYTA</sequence>
<dbReference type="Pfam" id="PF00171">
    <property type="entry name" value="Aldedh"/>
    <property type="match status" value="1"/>
</dbReference>
<evidence type="ECO:0000313" key="4">
    <source>
        <dbReference type="Proteomes" id="UP001235133"/>
    </source>
</evidence>
<dbReference type="Proteomes" id="UP001235133">
    <property type="component" value="Unassembled WGS sequence"/>
</dbReference>
<dbReference type="InterPro" id="IPR015590">
    <property type="entry name" value="Aldehyde_DH_dom"/>
</dbReference>
<gene>
    <name evidence="3" type="ORF">Q9R08_03775</name>
</gene>